<dbReference type="EMBL" id="CM055115">
    <property type="protein sequence ID" value="KAJ7513426.1"/>
    <property type="molecule type" value="Genomic_DNA"/>
</dbReference>
<name>A0ACC2A7P7_DIPCM</name>
<reference evidence="2" key="1">
    <citation type="journal article" date="2024" name="Proc. Natl. Acad. Sci. U.S.A.">
        <title>Extraordinary preservation of gene collinearity over three hundred million years revealed in homosporous lycophytes.</title>
        <authorList>
            <person name="Li C."/>
            <person name="Wickell D."/>
            <person name="Kuo L.Y."/>
            <person name="Chen X."/>
            <person name="Nie B."/>
            <person name="Liao X."/>
            <person name="Peng D."/>
            <person name="Ji J."/>
            <person name="Jenkins J."/>
            <person name="Williams M."/>
            <person name="Shu S."/>
            <person name="Plott C."/>
            <person name="Barry K."/>
            <person name="Rajasekar S."/>
            <person name="Grimwood J."/>
            <person name="Han X."/>
            <person name="Sun S."/>
            <person name="Hou Z."/>
            <person name="He W."/>
            <person name="Dai G."/>
            <person name="Sun C."/>
            <person name="Schmutz J."/>
            <person name="Leebens-Mack J.H."/>
            <person name="Li F.W."/>
            <person name="Wang L."/>
        </authorList>
    </citation>
    <scope>NUCLEOTIDE SEQUENCE [LARGE SCALE GENOMIC DNA]</scope>
    <source>
        <strain evidence="2">cv. PW_Plant_1</strain>
    </source>
</reference>
<comment type="caution">
    <text evidence="1">The sequence shown here is derived from an EMBL/GenBank/DDBJ whole genome shotgun (WGS) entry which is preliminary data.</text>
</comment>
<keyword evidence="2" id="KW-1185">Reference proteome</keyword>
<evidence type="ECO:0000313" key="1">
    <source>
        <dbReference type="EMBL" id="KAJ7513426.1"/>
    </source>
</evidence>
<dbReference type="Proteomes" id="UP001162992">
    <property type="component" value="Chromosome 24"/>
</dbReference>
<accession>A0ACC2A7P7</accession>
<protein>
    <submittedName>
        <fullName evidence="1">Uncharacterized protein</fullName>
    </submittedName>
</protein>
<gene>
    <name evidence="1" type="ORF">O6H91_24G006900</name>
</gene>
<evidence type="ECO:0000313" key="2">
    <source>
        <dbReference type="Proteomes" id="UP001162992"/>
    </source>
</evidence>
<proteinExistence type="predicted"/>
<sequence length="520" mass="58689">MELGGNLYDSQLTALLAMLLIALFYYCYKRMQGRLLLLPPGPSPLPIIGNLHQLGKLSHQALHELSKKHGEIMYLRFGSIPSVVVSSTKMATQVLNVHDHVLASRPGVSRVKYMLYDKYGIAMAPYGEHWRLMRKICTLELFAPKRLKRYKDPRMQEVCFMLQSIYKEYSSKPGGAVDYTEKLCALGMDIVSRMLLSKRIANSFDRDSADFRALFDETLALLATFNLGDFIPYLAWLIAPLGQQGRLRKVHQRLDFVLEKSIREHEQHAHAKKDQDLSNDLLDVLLNIKFDGVDQTQHNLSRISVKGVIADLLTGGSHTSSSTIIWAMAELLHKPTLLTRAQREIDTIVGDSRTVDESDIPQLKFLMAIVKETFRLHPAAPLLVPHCSVETCELAGYTIPRGTQILVNAWAIGRDPSVWQNPLEFNPDRFLEEHIHVDVLGHNMELIPFGAGRRKCPAIGLGLCIVQHTLACLLHCFEWRLPDGHKVDLGETRKLVLGMRKAPELVPTPRATTPLYMKTP</sequence>
<organism evidence="1 2">
    <name type="scientific">Diphasiastrum complanatum</name>
    <name type="common">Issler's clubmoss</name>
    <name type="synonym">Lycopodium complanatum</name>
    <dbReference type="NCBI Taxonomy" id="34168"/>
    <lineage>
        <taxon>Eukaryota</taxon>
        <taxon>Viridiplantae</taxon>
        <taxon>Streptophyta</taxon>
        <taxon>Embryophyta</taxon>
        <taxon>Tracheophyta</taxon>
        <taxon>Lycopodiopsida</taxon>
        <taxon>Lycopodiales</taxon>
        <taxon>Lycopodiaceae</taxon>
        <taxon>Lycopodioideae</taxon>
        <taxon>Diphasiastrum</taxon>
    </lineage>
</organism>